<gene>
    <name evidence="4" type="ORF">FN846DRAFT_976590</name>
</gene>
<dbReference type="PANTHER" id="PTHR15837:SF0">
    <property type="entry name" value="RAN GUANINE NUCLEOTIDE RELEASE FACTOR"/>
    <property type="match status" value="1"/>
</dbReference>
<dbReference type="GO" id="GO:0031267">
    <property type="term" value="F:small GTPase binding"/>
    <property type="evidence" value="ECO:0007669"/>
    <property type="project" value="TreeGrafter"/>
</dbReference>
<comment type="caution">
    <text evidence="4">The sequence shown here is derived from an EMBL/GenBank/DDBJ whole genome shotgun (WGS) entry which is preliminary data.</text>
</comment>
<dbReference type="InParanoid" id="A0A5J5EG94"/>
<keyword evidence="3" id="KW-0653">Protein transport</keyword>
<dbReference type="EMBL" id="VXIS01000383">
    <property type="protein sequence ID" value="KAA8893969.1"/>
    <property type="molecule type" value="Genomic_DNA"/>
</dbReference>
<dbReference type="InterPro" id="IPR016123">
    <property type="entry name" value="Mog1/PsbP_a/b/a-sand"/>
</dbReference>
<accession>A0A5J5EG94</accession>
<dbReference type="Proteomes" id="UP000326924">
    <property type="component" value="Unassembled WGS sequence"/>
</dbReference>
<dbReference type="GO" id="GO:0005634">
    <property type="term" value="C:nucleus"/>
    <property type="evidence" value="ECO:0007669"/>
    <property type="project" value="TreeGrafter"/>
</dbReference>
<organism evidence="4 5">
    <name type="scientific">Sphaerosporella brunnea</name>
    <dbReference type="NCBI Taxonomy" id="1250544"/>
    <lineage>
        <taxon>Eukaryota</taxon>
        <taxon>Fungi</taxon>
        <taxon>Dikarya</taxon>
        <taxon>Ascomycota</taxon>
        <taxon>Pezizomycotina</taxon>
        <taxon>Pezizomycetes</taxon>
        <taxon>Pezizales</taxon>
        <taxon>Pyronemataceae</taxon>
        <taxon>Sphaerosporella</taxon>
    </lineage>
</organism>
<proteinExistence type="inferred from homology"/>
<reference evidence="4 5" key="1">
    <citation type="submission" date="2019-09" db="EMBL/GenBank/DDBJ databases">
        <title>Draft genome of the ectomycorrhizal ascomycete Sphaerosporella brunnea.</title>
        <authorList>
            <consortium name="DOE Joint Genome Institute"/>
            <person name="Benucci G.M."/>
            <person name="Marozzi G."/>
            <person name="Antonielli L."/>
            <person name="Sanchez S."/>
            <person name="Marco P."/>
            <person name="Wang X."/>
            <person name="Falini L.B."/>
            <person name="Barry K."/>
            <person name="Haridas S."/>
            <person name="Lipzen A."/>
            <person name="Labutti K."/>
            <person name="Grigoriev I.V."/>
            <person name="Murat C."/>
            <person name="Martin F."/>
            <person name="Albertini E."/>
            <person name="Donnini D."/>
            <person name="Bonito G."/>
        </authorList>
    </citation>
    <scope>NUCLEOTIDE SEQUENCE [LARGE SCALE GENOMIC DNA]</scope>
    <source>
        <strain evidence="4 5">Sb_GMNB300</strain>
    </source>
</reference>
<evidence type="ECO:0000313" key="5">
    <source>
        <dbReference type="Proteomes" id="UP000326924"/>
    </source>
</evidence>
<dbReference type="Pfam" id="PF04603">
    <property type="entry name" value="Mog1"/>
    <property type="match status" value="1"/>
</dbReference>
<comment type="similarity">
    <text evidence="1">Belongs to the MOG1 family.</text>
</comment>
<dbReference type="OrthoDB" id="10255285at2759"/>
<dbReference type="PANTHER" id="PTHR15837">
    <property type="entry name" value="RAN GUANINE NUCLEOTIDE RELEASE FACTOR"/>
    <property type="match status" value="1"/>
</dbReference>
<dbReference type="InterPro" id="IPR007681">
    <property type="entry name" value="Mog1"/>
</dbReference>
<dbReference type="FunCoup" id="A0A5J5EG94">
    <property type="interactions" value="238"/>
</dbReference>
<keyword evidence="2" id="KW-0813">Transport</keyword>
<evidence type="ECO:0000256" key="3">
    <source>
        <dbReference type="ARBA" id="ARBA00022927"/>
    </source>
</evidence>
<keyword evidence="5" id="KW-1185">Reference proteome</keyword>
<sequence length="208" mass="22455">MTASTDIPTTETDLFGGAITAHFPSNFEDASQFREVPNTQEVYVSRTYDTDISIIVDICERVSPASDPSSDSAAVAVHWDDITLSDDRCSNKVFTTTSISLPNLPGVKAYSIVGTVSSPQNSTQPPLFTAILVTVVRLEQQKTDIVITVNVPFLNVEHVRAEGSVAAPGWEGELNGVPGELLSAGLAVRDKVLASFKIKDWDLFVPEE</sequence>
<dbReference type="SUPFAM" id="SSF55724">
    <property type="entry name" value="Mog1p/PsbP-like"/>
    <property type="match status" value="1"/>
</dbReference>
<dbReference type="GO" id="GO:0005085">
    <property type="term" value="F:guanyl-nucleotide exchange factor activity"/>
    <property type="evidence" value="ECO:0007669"/>
    <property type="project" value="TreeGrafter"/>
</dbReference>
<name>A0A5J5EG94_9PEZI</name>
<evidence type="ECO:0000256" key="1">
    <source>
        <dbReference type="ARBA" id="ARBA00010307"/>
    </source>
</evidence>
<evidence type="ECO:0000256" key="2">
    <source>
        <dbReference type="ARBA" id="ARBA00022448"/>
    </source>
</evidence>
<dbReference type="Gene3D" id="3.40.1000.10">
    <property type="entry name" value="Mog1/PsbP, alpha/beta/alpha sandwich"/>
    <property type="match status" value="1"/>
</dbReference>
<protein>
    <submittedName>
        <fullName evidence="4">Uncharacterized protein</fullName>
    </submittedName>
</protein>
<evidence type="ECO:0000313" key="4">
    <source>
        <dbReference type="EMBL" id="KAA8893969.1"/>
    </source>
</evidence>
<dbReference type="AlphaFoldDB" id="A0A5J5EG94"/>
<dbReference type="GO" id="GO:0006606">
    <property type="term" value="P:protein import into nucleus"/>
    <property type="evidence" value="ECO:0007669"/>
    <property type="project" value="TreeGrafter"/>
</dbReference>